<sequence length="127" mass="14360">VNGEVIVNRPMKRLPVVLMLVFLVGMIADPLEAIGQSGNTAEDACKKALRADKWLEEYKNQTLCYRAVLEGSPYARKMLHRSSFLVEPVLRLYLDVAIAASTPGLDLGSTERNRLQRQQARFWKKSK</sequence>
<gene>
    <name evidence="1" type="ORF">METZ01_LOCUS308000</name>
</gene>
<proteinExistence type="predicted"/>
<organism evidence="1">
    <name type="scientific">marine metagenome</name>
    <dbReference type="NCBI Taxonomy" id="408172"/>
    <lineage>
        <taxon>unclassified sequences</taxon>
        <taxon>metagenomes</taxon>
        <taxon>ecological metagenomes</taxon>
    </lineage>
</organism>
<accession>A0A382N253</accession>
<evidence type="ECO:0000313" key="1">
    <source>
        <dbReference type="EMBL" id="SVC55146.1"/>
    </source>
</evidence>
<reference evidence="1" key="1">
    <citation type="submission" date="2018-05" db="EMBL/GenBank/DDBJ databases">
        <authorList>
            <person name="Lanie J.A."/>
            <person name="Ng W.-L."/>
            <person name="Kazmierczak K.M."/>
            <person name="Andrzejewski T.M."/>
            <person name="Davidsen T.M."/>
            <person name="Wayne K.J."/>
            <person name="Tettelin H."/>
            <person name="Glass J.I."/>
            <person name="Rusch D."/>
            <person name="Podicherti R."/>
            <person name="Tsui H.-C.T."/>
            <person name="Winkler M.E."/>
        </authorList>
    </citation>
    <scope>NUCLEOTIDE SEQUENCE</scope>
</reference>
<feature type="non-terminal residue" evidence="1">
    <location>
        <position position="127"/>
    </location>
</feature>
<name>A0A382N253_9ZZZZ</name>
<feature type="non-terminal residue" evidence="1">
    <location>
        <position position="1"/>
    </location>
</feature>
<dbReference type="EMBL" id="UINC01097443">
    <property type="protein sequence ID" value="SVC55146.1"/>
    <property type="molecule type" value="Genomic_DNA"/>
</dbReference>
<protein>
    <submittedName>
        <fullName evidence="1">Uncharacterized protein</fullName>
    </submittedName>
</protein>
<dbReference type="AlphaFoldDB" id="A0A382N253"/>